<dbReference type="PANTHER" id="PTHR43539:SF4">
    <property type="entry name" value="BACILLIREDOXIN REDUCTASE BDR"/>
    <property type="match status" value="1"/>
</dbReference>
<reference evidence="3" key="1">
    <citation type="submission" date="2010-10" db="EMBL/GenBank/DDBJ databases">
        <authorList>
            <consortium name="US DOE Joint Genome Institute (JGI-PGF)"/>
            <person name="Lucas S."/>
            <person name="Copeland A."/>
            <person name="Lapidus A."/>
            <person name="Bruce D."/>
            <person name="Goodwin L."/>
            <person name="Pitluck S."/>
            <person name="Kyrpides N."/>
            <person name="Mavromatis K."/>
            <person name="Detter J.C."/>
            <person name="Han C."/>
            <person name="Land M."/>
            <person name="Hauser L."/>
            <person name="Markowitz V."/>
            <person name="Cheng J.-F."/>
            <person name="Hugenholtz P."/>
            <person name="Woyke T."/>
            <person name="Wu D."/>
            <person name="Pukall R."/>
            <person name="Wahrenburg C."/>
            <person name="Brambilla E."/>
            <person name="Klenk H.-P."/>
            <person name="Eisen J.A."/>
        </authorList>
    </citation>
    <scope>NUCLEOTIDE SEQUENCE [LARGE SCALE GENOMIC DNA]</scope>
    <source>
        <strain evidence="3">DSM 13965</strain>
    </source>
</reference>
<accession>K6QC58</accession>
<sequence>MNTEEPAIGSGSPAPAGAPYDLVIIGAGPCGLACAAAAQKAGLRYRVLEKGAIVNSLVHFPLQMNFFSTSDNLAIAGIPFVIERANPTRREALDYYRAVVQHLGLQVDTFTEVVDARREADGTFLVTARPAPRLVAAWPPLEPEASGALEAVQEGGPEPAPAQGREGGESGEGRGAARRGGPLWTLRARNVVLATGYYDRPNRLGIPGEDLPHVSHYYREGHAFYGRRVLVVGGQNSAVEAALDLHRCGAQVTLAHRGPALSERIKPWVLPPFRSLVDKGRITVLYNTEVQAIEPGRVRVAVAGEPRQLEADFVFLLVGYRPNHTLVHRLGIPVDPATGEPRHDPETMATPVPGVYLAGVVAAGYDANKIFIENGRWHGERVVRHILAQRRGAAG</sequence>
<dbReference type="EMBL" id="AENY02000003">
    <property type="protein sequence ID" value="EKP94021.1"/>
    <property type="molecule type" value="Genomic_DNA"/>
</dbReference>
<evidence type="ECO:0000313" key="4">
    <source>
        <dbReference type="Proteomes" id="UP000005710"/>
    </source>
</evidence>
<dbReference type="PRINTS" id="PR00368">
    <property type="entry name" value="FADPNR"/>
</dbReference>
<feature type="region of interest" description="Disordered" evidence="2">
    <location>
        <begin position="150"/>
        <end position="180"/>
    </location>
</feature>
<evidence type="ECO:0000256" key="2">
    <source>
        <dbReference type="SAM" id="MobiDB-lite"/>
    </source>
</evidence>
<name>K6QC58_9FIRM</name>
<dbReference type="HOGENOM" id="CLU_067342_0_0_9"/>
<evidence type="ECO:0000313" key="3">
    <source>
        <dbReference type="EMBL" id="EKP94021.1"/>
    </source>
</evidence>
<dbReference type="GO" id="GO:0050660">
    <property type="term" value="F:flavin adenine dinucleotide binding"/>
    <property type="evidence" value="ECO:0007669"/>
    <property type="project" value="TreeGrafter"/>
</dbReference>
<dbReference type="Proteomes" id="UP000005710">
    <property type="component" value="Unassembled WGS sequence"/>
</dbReference>
<keyword evidence="1" id="KW-0560">Oxidoreductase</keyword>
<dbReference type="STRING" id="867903.ThesuDRAFT_01745"/>
<dbReference type="AlphaFoldDB" id="K6QC58"/>
<dbReference type="Pfam" id="PF13738">
    <property type="entry name" value="Pyr_redox_3"/>
    <property type="match status" value="2"/>
</dbReference>
<dbReference type="InterPro" id="IPR036188">
    <property type="entry name" value="FAD/NAD-bd_sf"/>
</dbReference>
<dbReference type="PANTHER" id="PTHR43539">
    <property type="entry name" value="FLAVIN-BINDING MONOOXYGENASE-LIKE PROTEIN (AFU_ORTHOLOGUE AFUA_4G09220)"/>
    <property type="match status" value="1"/>
</dbReference>
<reference evidence="3" key="2">
    <citation type="submission" date="2012-10" db="EMBL/GenBank/DDBJ databases">
        <title>Improved high-quality draft of Thermaerobacter subterraneus C21, DSM 13965.</title>
        <authorList>
            <consortium name="DOE Joint Genome Institute"/>
            <person name="Eisen J."/>
            <person name="Huntemann M."/>
            <person name="Wei C.-L."/>
            <person name="Han J."/>
            <person name="Detter J.C."/>
            <person name="Han C."/>
            <person name="Tapia R."/>
            <person name="Chen A."/>
            <person name="Kyrpides N."/>
            <person name="Mavromatis K."/>
            <person name="Markowitz V."/>
            <person name="Szeto E."/>
            <person name="Ivanova N."/>
            <person name="Mikhailova N."/>
            <person name="Ovchinnikova G."/>
            <person name="Pagani I."/>
            <person name="Pati A."/>
            <person name="Goodwin L."/>
            <person name="Nordberg H.P."/>
            <person name="Cantor M.N."/>
            <person name="Hua S.X."/>
            <person name="Woyke T."/>
            <person name="Eisen J."/>
            <person name="Klenk H.-P."/>
        </authorList>
    </citation>
    <scope>NUCLEOTIDE SEQUENCE [LARGE SCALE GENOMIC DNA]</scope>
    <source>
        <strain evidence="3">DSM 13965</strain>
    </source>
</reference>
<dbReference type="InterPro" id="IPR050982">
    <property type="entry name" value="Auxin_biosynth/cation_transpt"/>
</dbReference>
<dbReference type="GO" id="GO:0004497">
    <property type="term" value="F:monooxygenase activity"/>
    <property type="evidence" value="ECO:0007669"/>
    <property type="project" value="TreeGrafter"/>
</dbReference>
<gene>
    <name evidence="3" type="ORF">ThesuDRAFT_01745</name>
</gene>
<evidence type="ECO:0000256" key="1">
    <source>
        <dbReference type="ARBA" id="ARBA00023002"/>
    </source>
</evidence>
<keyword evidence="4" id="KW-1185">Reference proteome</keyword>
<dbReference type="Gene3D" id="3.50.50.60">
    <property type="entry name" value="FAD/NAD(P)-binding domain"/>
    <property type="match status" value="3"/>
</dbReference>
<dbReference type="SUPFAM" id="SSF51905">
    <property type="entry name" value="FAD/NAD(P)-binding domain"/>
    <property type="match status" value="1"/>
</dbReference>
<dbReference type="PRINTS" id="PR00411">
    <property type="entry name" value="PNDRDTASEI"/>
</dbReference>
<protein>
    <submittedName>
        <fullName evidence="3">Thioredoxin reductase</fullName>
    </submittedName>
</protein>
<proteinExistence type="predicted"/>
<comment type="caution">
    <text evidence="3">The sequence shown here is derived from an EMBL/GenBank/DDBJ whole genome shotgun (WGS) entry which is preliminary data.</text>
</comment>
<dbReference type="eggNOG" id="COG0492">
    <property type="taxonomic scope" value="Bacteria"/>
</dbReference>
<organism evidence="3 4">
    <name type="scientific">Thermaerobacter subterraneus DSM 13965</name>
    <dbReference type="NCBI Taxonomy" id="867903"/>
    <lineage>
        <taxon>Bacteria</taxon>
        <taxon>Bacillati</taxon>
        <taxon>Bacillota</taxon>
        <taxon>Clostridia</taxon>
        <taxon>Eubacteriales</taxon>
        <taxon>Clostridiales Family XVII. Incertae Sedis</taxon>
        <taxon>Thermaerobacter</taxon>
    </lineage>
</organism>